<dbReference type="SMART" id="SM00448">
    <property type="entry name" value="REC"/>
    <property type="match status" value="1"/>
</dbReference>
<dbReference type="CDD" id="cd17569">
    <property type="entry name" value="REC_HupR-like"/>
    <property type="match status" value="1"/>
</dbReference>
<reference evidence="3" key="1">
    <citation type="journal article" date="2015" name="Nature">
        <title>Complex archaea that bridge the gap between prokaryotes and eukaryotes.</title>
        <authorList>
            <person name="Spang A."/>
            <person name="Saw J.H."/>
            <person name="Jorgensen S.L."/>
            <person name="Zaremba-Niedzwiedzka K."/>
            <person name="Martijn J."/>
            <person name="Lind A.E."/>
            <person name="van Eijk R."/>
            <person name="Schleper C."/>
            <person name="Guy L."/>
            <person name="Ettema T.J."/>
        </authorList>
    </citation>
    <scope>NUCLEOTIDE SEQUENCE</scope>
</reference>
<evidence type="ECO:0000259" key="2">
    <source>
        <dbReference type="PROSITE" id="PS50110"/>
    </source>
</evidence>
<dbReference type="InterPro" id="IPR001789">
    <property type="entry name" value="Sig_transdc_resp-reg_receiver"/>
</dbReference>
<dbReference type="PANTHER" id="PTHR44591">
    <property type="entry name" value="STRESS RESPONSE REGULATOR PROTEIN 1"/>
    <property type="match status" value="1"/>
</dbReference>
<comment type="caution">
    <text evidence="3">The sequence shown here is derived from an EMBL/GenBank/DDBJ whole genome shotgun (WGS) entry which is preliminary data.</text>
</comment>
<name>A0A0F8YZQ4_9ZZZZ</name>
<dbReference type="Pfam" id="PF00072">
    <property type="entry name" value="Response_reg"/>
    <property type="match status" value="1"/>
</dbReference>
<dbReference type="SUPFAM" id="SSF52172">
    <property type="entry name" value="CheY-like"/>
    <property type="match status" value="1"/>
</dbReference>
<feature type="domain" description="Response regulatory" evidence="2">
    <location>
        <begin position="7"/>
        <end position="106"/>
    </location>
</feature>
<evidence type="ECO:0000313" key="3">
    <source>
        <dbReference type="EMBL" id="KKK86893.1"/>
    </source>
</evidence>
<accession>A0A0F8YZQ4</accession>
<dbReference type="InterPro" id="IPR050595">
    <property type="entry name" value="Bact_response_regulator"/>
</dbReference>
<dbReference type="PROSITE" id="PS50110">
    <property type="entry name" value="RESPONSE_REGULATORY"/>
    <property type="match status" value="1"/>
</dbReference>
<sequence>METVKFPLLYVDDEEHNLTSFAATFRKEYKVFTALSGEEGIELMRTNEINLVITDQRMPEMTGIEFLEKITPEFPDSIQMILTGFSDIGVIVDAINSGRVFRYITK</sequence>
<proteinExistence type="predicted"/>
<dbReference type="EMBL" id="LAZR01050650">
    <property type="protein sequence ID" value="KKK86893.1"/>
    <property type="molecule type" value="Genomic_DNA"/>
</dbReference>
<keyword evidence="1" id="KW-0597">Phosphoprotein</keyword>
<feature type="non-terminal residue" evidence="3">
    <location>
        <position position="106"/>
    </location>
</feature>
<evidence type="ECO:0000256" key="1">
    <source>
        <dbReference type="ARBA" id="ARBA00022553"/>
    </source>
</evidence>
<dbReference type="AlphaFoldDB" id="A0A0F8YZQ4"/>
<dbReference type="InterPro" id="IPR011006">
    <property type="entry name" value="CheY-like_superfamily"/>
</dbReference>
<dbReference type="PANTHER" id="PTHR44591:SF19">
    <property type="entry name" value="TWO-COMPONENT RESPONSE REGULATOR-RELATED"/>
    <property type="match status" value="1"/>
</dbReference>
<dbReference type="GO" id="GO:0000160">
    <property type="term" value="P:phosphorelay signal transduction system"/>
    <property type="evidence" value="ECO:0007669"/>
    <property type="project" value="InterPro"/>
</dbReference>
<dbReference type="Gene3D" id="3.40.50.2300">
    <property type="match status" value="1"/>
</dbReference>
<gene>
    <name evidence="3" type="ORF">LCGC14_2758700</name>
</gene>
<protein>
    <recommendedName>
        <fullName evidence="2">Response regulatory domain-containing protein</fullName>
    </recommendedName>
</protein>
<organism evidence="3">
    <name type="scientific">marine sediment metagenome</name>
    <dbReference type="NCBI Taxonomy" id="412755"/>
    <lineage>
        <taxon>unclassified sequences</taxon>
        <taxon>metagenomes</taxon>
        <taxon>ecological metagenomes</taxon>
    </lineage>
</organism>